<protein>
    <submittedName>
        <fullName evidence="5">Peptide ABC transporter substrate-binding protein</fullName>
    </submittedName>
</protein>
<dbReference type="Gene3D" id="3.40.190.10">
    <property type="entry name" value="Periplasmic binding protein-like II"/>
    <property type="match status" value="1"/>
</dbReference>
<dbReference type="Gene3D" id="3.10.105.10">
    <property type="entry name" value="Dipeptide-binding Protein, Domain 3"/>
    <property type="match status" value="1"/>
</dbReference>
<dbReference type="GeneID" id="1246130"/>
<dbReference type="EMBL" id="CP007217">
    <property type="protein sequence ID" value="AJR10833.1"/>
    <property type="molecule type" value="Genomic_DNA"/>
</dbReference>
<evidence type="ECO:0000256" key="1">
    <source>
        <dbReference type="ARBA" id="ARBA00005695"/>
    </source>
</evidence>
<accession>A0A069ZY60</accession>
<dbReference type="InterPro" id="IPR039424">
    <property type="entry name" value="SBP_5"/>
</dbReference>
<dbReference type="Proteomes" id="UP000260363">
    <property type="component" value="Chromosome"/>
</dbReference>
<reference evidence="5 6" key="1">
    <citation type="submission" date="2014-02" db="EMBL/GenBank/DDBJ databases">
        <authorList>
            <person name="Chen C."/>
            <person name="Conrad T.A."/>
            <person name="Zhou Z."/>
            <person name="Lai Z."/>
            <person name="Zhong G."/>
        </authorList>
    </citation>
    <scope>NUCLEOTIDE SEQUENCE [LARGE SCALE GENOMIC DNA]</scope>
    <source>
        <strain evidence="5 6">Nigg3-28</strain>
    </source>
</reference>
<dbReference type="KEGG" id="cmg:NC81_03885"/>
<evidence type="ECO:0000256" key="2">
    <source>
        <dbReference type="ARBA" id="ARBA00022448"/>
    </source>
</evidence>
<keyword evidence="2" id="KW-0813">Transport</keyword>
<dbReference type="KEGG" id="cmx:DNC_03890"/>
<dbReference type="RefSeq" id="WP_010231485.1">
    <property type="nucleotide sequence ID" value="NZ_CP007217.1"/>
</dbReference>
<dbReference type="PANTHER" id="PTHR30290">
    <property type="entry name" value="PERIPLASMIC BINDING COMPONENT OF ABC TRANSPORTER"/>
    <property type="match status" value="1"/>
</dbReference>
<dbReference type="GO" id="GO:0015833">
    <property type="term" value="P:peptide transport"/>
    <property type="evidence" value="ECO:0007669"/>
    <property type="project" value="TreeGrafter"/>
</dbReference>
<sequence>MIDKIIRTILVLSLFLLYWSSDLLEKDIKAIKRELKALHEDVLELVRISNQQSNFVQTMNSQASPEPCVYADCGDPSLPNLLCEDPYVEKVVPSLLKEGFVPKGVLRTAQVGRPDNLSPFNGFVNIVRFYELCVPSLATEHIGKYEEFAPSLAVKIEEHYAQDGSGDKEFHIYLRPNMFWEPIDPTLFPKNVTLAESFLRPHPVTAHDVKFYYDVVMNPYVAEMRAVAMRSYFEDVVSVRVENDLKLVVRWRAHTVNNEQGEEEKKVLYSAFINTLALQPLPCFVYKYFANGEKIVHDDSDPDTYRKDSVWAQNFSSHWAYNYIVSCGAFRFAGMDDEKIALVRNPNYYNPFAALVEKRYVYMKDSTDSLFQDFKAGKVDIAYFPPNQVDNLASFMKTAAYKEQAAKGGAIIEKNSSDRSYSYIGWNCLSLFFKDRAVRQAMNMLIDRDRIIEQCLDGRGSSITGPFSLCSPSYNRSVEGWQYSPEEASRKLEEEGWVDADGDGIREKVIDGVVVPFRFRLCYYVKSVTARTIAEYVATVCKEIGIECCLLGLDMADYSQALEEKNFDAILSGWSLGTPPEDPRSLWHSEGALEKGSANAVGFCNKEADRIIEQLSYEYDPNKRQELYHRFHEVIHEESPYAFLYSRQYSLVHKKYVKNIFIPTEHPDWIPGAQDETVNLSMMWVDREEGQCSAIS</sequence>
<dbReference type="OMA" id="DAVMNPY"/>
<evidence type="ECO:0000313" key="6">
    <source>
        <dbReference type="Proteomes" id="UP000260363"/>
    </source>
</evidence>
<dbReference type="Pfam" id="PF00496">
    <property type="entry name" value="SBP_bac_5"/>
    <property type="match status" value="1"/>
</dbReference>
<comment type="similarity">
    <text evidence="1">Belongs to the bacterial solute-binding protein 5 family.</text>
</comment>
<dbReference type="STRING" id="83560.NC80_03860"/>
<evidence type="ECO:0000313" key="5">
    <source>
        <dbReference type="EMBL" id="AJR10833.1"/>
    </source>
</evidence>
<evidence type="ECO:0000259" key="4">
    <source>
        <dbReference type="Pfam" id="PF00496"/>
    </source>
</evidence>
<evidence type="ECO:0000256" key="3">
    <source>
        <dbReference type="ARBA" id="ARBA00022729"/>
    </source>
</evidence>
<feature type="domain" description="Solute-binding protein family 5" evidence="4">
    <location>
        <begin position="166"/>
        <end position="583"/>
    </location>
</feature>
<name>A0A069ZY60_CHLMR</name>
<dbReference type="PATRIC" id="fig|83560.10.peg.789"/>
<dbReference type="GO" id="GO:1904680">
    <property type="term" value="F:peptide transmembrane transporter activity"/>
    <property type="evidence" value="ECO:0007669"/>
    <property type="project" value="TreeGrafter"/>
</dbReference>
<dbReference type="SUPFAM" id="SSF53850">
    <property type="entry name" value="Periplasmic binding protein-like II"/>
    <property type="match status" value="1"/>
</dbReference>
<organism evidence="5 6">
    <name type="scientific">Chlamydia muridarum</name>
    <dbReference type="NCBI Taxonomy" id="83560"/>
    <lineage>
        <taxon>Bacteria</taxon>
        <taxon>Pseudomonadati</taxon>
        <taxon>Chlamydiota</taxon>
        <taxon>Chlamydiia</taxon>
        <taxon>Chlamydiales</taxon>
        <taxon>Chlamydiaceae</taxon>
        <taxon>Chlamydia/Chlamydophila group</taxon>
        <taxon>Chlamydia</taxon>
    </lineage>
</organism>
<keyword evidence="3" id="KW-0732">Signal</keyword>
<dbReference type="AlphaFoldDB" id="A0A069ZY60"/>
<proteinExistence type="inferred from homology"/>
<gene>
    <name evidence="5" type="ORF">BD36_04105</name>
</gene>
<dbReference type="InterPro" id="IPR000914">
    <property type="entry name" value="SBP_5_dom"/>
</dbReference>
<dbReference type="PANTHER" id="PTHR30290:SF9">
    <property type="entry name" value="OLIGOPEPTIDE-BINDING PROTEIN APPA"/>
    <property type="match status" value="1"/>
</dbReference>
<dbReference type="KEGG" id="cmm:NC80_03860"/>